<accession>B4P6Y6</accession>
<evidence type="ECO:0000256" key="2">
    <source>
        <dbReference type="SAM" id="MobiDB-lite"/>
    </source>
</evidence>
<keyword evidence="3" id="KW-1133">Transmembrane helix</keyword>
<dbReference type="KEGG" id="dya:Dyak_GE12996"/>
<dbReference type="InterPro" id="IPR001736">
    <property type="entry name" value="PLipase_D/transphosphatidylase"/>
</dbReference>
<sequence length="493" mass="56446">MSQGRAMQEIPGEYQPVPREPEEPTPLTTSCCRRSNCGFRLRDERNFFFCNHGYIIPVLVLFVLVMIVLLLPWETYRRNENGNSPVPVDKPLPCQLELVESLPLGLNYSQGQIHPQLRSTFESWQLLLGRAKTSLDIVSPHWTLRGLDVNDSSTRPGDQLFQQLLSNGDAGRPKLRVRIVVNRSQDSLWHADARILANYGAADVVGINFLHSKLWLVDGEHFYLGTASMDWRSLTQRKELGVLARNCPHLAQDLGKIFKAYWYLGNNEVPEKWPWMYHTHINQRRPSLLNINKKHTMRAYLSTSPPELIATGRTQELDAILEAIDKATDVIHLSLMEYSPRLRRSNKLEYWPVIDNALRRAALERGVAIKVLISWWKYSDPSEDHFLRSLQALNKMTEEVDIQMRRFVVPTTDELEIISGGRVNCNSYLVTDSVAFIGTSSLSGEHFTYSAGIGLVLQEMGFNNNSLRTDLMSIFLRDWFSPYALPLKPTLRI</sequence>
<dbReference type="eggNOG" id="KOG3603">
    <property type="taxonomic scope" value="Eukaryota"/>
</dbReference>
<comment type="similarity">
    <text evidence="1">Belongs to the phospholipase D family.</text>
</comment>
<evidence type="ECO:0000256" key="1">
    <source>
        <dbReference type="ARBA" id="ARBA00008664"/>
    </source>
</evidence>
<keyword evidence="3" id="KW-0812">Transmembrane</keyword>
<reference evidence="5 6" key="2">
    <citation type="journal article" date="2007" name="PLoS Biol.">
        <title>Principles of genome evolution in the Drosophila melanogaster species group.</title>
        <authorList>
            <person name="Ranz J.M."/>
            <person name="Maurin D."/>
            <person name="Chan Y.S."/>
            <person name="von Grotthuss M."/>
            <person name="Hillier L.W."/>
            <person name="Roote J."/>
            <person name="Ashburner M."/>
            <person name="Bergman C.M."/>
        </authorList>
    </citation>
    <scope>NUCLEOTIDE SEQUENCE [LARGE SCALE GENOMIC DNA]</scope>
    <source>
        <strain evidence="6">Tai18E2 / Tucson 14021-0261.01</strain>
    </source>
</reference>
<dbReference type="CDD" id="cd09107">
    <property type="entry name" value="PLDc_vPLD3_4_5_like_2"/>
    <property type="match status" value="1"/>
</dbReference>
<reference evidence="5 6" key="1">
    <citation type="journal article" date="2007" name="Nature">
        <title>Evolution of genes and genomes on the Drosophila phylogeny.</title>
        <authorList>
            <consortium name="Drosophila 12 Genomes Consortium"/>
            <person name="Clark A.G."/>
            <person name="Eisen M.B."/>
            <person name="Smith D.R."/>
            <person name="Bergman C.M."/>
            <person name="Oliver B."/>
            <person name="Markow T.A."/>
            <person name="Kaufman T.C."/>
            <person name="Kellis M."/>
            <person name="Gelbart W."/>
            <person name="Iyer V.N."/>
            <person name="Pollard D.A."/>
            <person name="Sackton T.B."/>
            <person name="Larracuente A.M."/>
            <person name="Singh N.D."/>
            <person name="Abad J.P."/>
            <person name="Abt D.N."/>
            <person name="Adryan B."/>
            <person name="Aguade M."/>
            <person name="Akashi H."/>
            <person name="Anderson W.W."/>
            <person name="Aquadro C.F."/>
            <person name="Ardell D.H."/>
            <person name="Arguello R."/>
            <person name="Artieri C.G."/>
            <person name="Barbash D.A."/>
            <person name="Barker D."/>
            <person name="Barsanti P."/>
            <person name="Batterham P."/>
            <person name="Batzoglou S."/>
            <person name="Begun D."/>
            <person name="Bhutkar A."/>
            <person name="Blanco E."/>
            <person name="Bosak S.A."/>
            <person name="Bradley R.K."/>
            <person name="Brand A.D."/>
            <person name="Brent M.R."/>
            <person name="Brooks A.N."/>
            <person name="Brown R.H."/>
            <person name="Butlin R.K."/>
            <person name="Caggese C."/>
            <person name="Calvi B.R."/>
            <person name="Bernardo de Carvalho A."/>
            <person name="Caspi A."/>
            <person name="Castrezana S."/>
            <person name="Celniker S.E."/>
            <person name="Chang J.L."/>
            <person name="Chapple C."/>
            <person name="Chatterji S."/>
            <person name="Chinwalla A."/>
            <person name="Civetta A."/>
            <person name="Clifton S.W."/>
            <person name="Comeron J.M."/>
            <person name="Costello J.C."/>
            <person name="Coyne J.A."/>
            <person name="Daub J."/>
            <person name="David R.G."/>
            <person name="Delcher A.L."/>
            <person name="Delehaunty K."/>
            <person name="Do C.B."/>
            <person name="Ebling H."/>
            <person name="Edwards K."/>
            <person name="Eickbush T."/>
            <person name="Evans J.D."/>
            <person name="Filipski A."/>
            <person name="Findeiss S."/>
            <person name="Freyhult E."/>
            <person name="Fulton L."/>
            <person name="Fulton R."/>
            <person name="Garcia A.C."/>
            <person name="Gardiner A."/>
            <person name="Garfield D.A."/>
            <person name="Garvin B.E."/>
            <person name="Gibson G."/>
            <person name="Gilbert D."/>
            <person name="Gnerre S."/>
            <person name="Godfrey J."/>
            <person name="Good R."/>
            <person name="Gotea V."/>
            <person name="Gravely B."/>
            <person name="Greenberg A.J."/>
            <person name="Griffiths-Jones S."/>
            <person name="Gross S."/>
            <person name="Guigo R."/>
            <person name="Gustafson E.A."/>
            <person name="Haerty W."/>
            <person name="Hahn M.W."/>
            <person name="Halligan D.L."/>
            <person name="Halpern A.L."/>
            <person name="Halter G.M."/>
            <person name="Han M.V."/>
            <person name="Heger A."/>
            <person name="Hillier L."/>
            <person name="Hinrichs A.S."/>
            <person name="Holmes I."/>
            <person name="Hoskins R.A."/>
            <person name="Hubisz M.J."/>
            <person name="Hultmark D."/>
            <person name="Huntley M.A."/>
            <person name="Jaffe D.B."/>
            <person name="Jagadeeshan S."/>
            <person name="Jeck W.R."/>
            <person name="Johnson J."/>
            <person name="Jones C.D."/>
            <person name="Jordan W.C."/>
            <person name="Karpen G.H."/>
            <person name="Kataoka E."/>
            <person name="Keightley P.D."/>
            <person name="Kheradpour P."/>
            <person name="Kirkness E.F."/>
            <person name="Koerich L.B."/>
            <person name="Kristiansen K."/>
            <person name="Kudrna D."/>
            <person name="Kulathinal R.J."/>
            <person name="Kumar S."/>
            <person name="Kwok R."/>
            <person name="Lander E."/>
            <person name="Langley C.H."/>
            <person name="Lapoint R."/>
            <person name="Lazzaro B.P."/>
            <person name="Lee S.J."/>
            <person name="Levesque L."/>
            <person name="Li R."/>
            <person name="Lin C.F."/>
            <person name="Lin M.F."/>
            <person name="Lindblad-Toh K."/>
            <person name="Llopart A."/>
            <person name="Long M."/>
            <person name="Low L."/>
            <person name="Lozovsky E."/>
            <person name="Lu J."/>
            <person name="Luo M."/>
            <person name="Machado C.A."/>
            <person name="Makalowski W."/>
            <person name="Marzo M."/>
            <person name="Matsuda M."/>
            <person name="Matzkin L."/>
            <person name="McAllister B."/>
            <person name="McBride C.S."/>
            <person name="McKernan B."/>
            <person name="McKernan K."/>
            <person name="Mendez-Lago M."/>
            <person name="Minx P."/>
            <person name="Mollenhauer M.U."/>
            <person name="Montooth K."/>
            <person name="Mount S.M."/>
            <person name="Mu X."/>
            <person name="Myers E."/>
            <person name="Negre B."/>
            <person name="Newfeld S."/>
            <person name="Nielsen R."/>
            <person name="Noor M.A."/>
            <person name="O'Grady P."/>
            <person name="Pachter L."/>
            <person name="Papaceit M."/>
            <person name="Parisi M.J."/>
            <person name="Parisi M."/>
            <person name="Parts L."/>
            <person name="Pedersen J.S."/>
            <person name="Pesole G."/>
            <person name="Phillippy A.M."/>
            <person name="Ponting C.P."/>
            <person name="Pop M."/>
            <person name="Porcelli D."/>
            <person name="Powell J.R."/>
            <person name="Prohaska S."/>
            <person name="Pruitt K."/>
            <person name="Puig M."/>
            <person name="Quesneville H."/>
            <person name="Ram K.R."/>
            <person name="Rand D."/>
            <person name="Rasmussen M.D."/>
            <person name="Reed L.K."/>
            <person name="Reenan R."/>
            <person name="Reily A."/>
            <person name="Remington K.A."/>
            <person name="Rieger T.T."/>
            <person name="Ritchie M.G."/>
            <person name="Robin C."/>
            <person name="Rogers Y.H."/>
            <person name="Rohde C."/>
            <person name="Rozas J."/>
            <person name="Rubenfield M.J."/>
            <person name="Ruiz A."/>
            <person name="Russo S."/>
            <person name="Salzberg S.L."/>
            <person name="Sanchez-Gracia A."/>
            <person name="Saranga D.J."/>
            <person name="Sato H."/>
            <person name="Schaeffer S.W."/>
            <person name="Schatz M.C."/>
            <person name="Schlenke T."/>
            <person name="Schwartz R."/>
            <person name="Segarra C."/>
            <person name="Singh R.S."/>
            <person name="Sirot L."/>
            <person name="Sirota M."/>
            <person name="Sisneros N.B."/>
            <person name="Smith C.D."/>
            <person name="Smith T.F."/>
            <person name="Spieth J."/>
            <person name="Stage D.E."/>
            <person name="Stark A."/>
            <person name="Stephan W."/>
            <person name="Strausberg R.L."/>
            <person name="Strempel S."/>
            <person name="Sturgill D."/>
            <person name="Sutton G."/>
            <person name="Sutton G.G."/>
            <person name="Tao W."/>
            <person name="Teichmann S."/>
            <person name="Tobari Y.N."/>
            <person name="Tomimura Y."/>
            <person name="Tsolas J.M."/>
            <person name="Valente V.L."/>
            <person name="Venter E."/>
            <person name="Venter J.C."/>
            <person name="Vicario S."/>
            <person name="Vieira F.G."/>
            <person name="Vilella A.J."/>
            <person name="Villasante A."/>
            <person name="Walenz B."/>
            <person name="Wang J."/>
            <person name="Wasserman M."/>
            <person name="Watts T."/>
            <person name="Wilson D."/>
            <person name="Wilson R.K."/>
            <person name="Wing R.A."/>
            <person name="Wolfner M.F."/>
            <person name="Wong A."/>
            <person name="Wong G.K."/>
            <person name="Wu C.I."/>
            <person name="Wu G."/>
            <person name="Yamamoto D."/>
            <person name="Yang H.P."/>
            <person name="Yang S.P."/>
            <person name="Yorke J.A."/>
            <person name="Yoshida K."/>
            <person name="Zdobnov E."/>
            <person name="Zhang P."/>
            <person name="Zhang Y."/>
            <person name="Zimin A.V."/>
            <person name="Baldwin J."/>
            <person name="Abdouelleil A."/>
            <person name="Abdulkadir J."/>
            <person name="Abebe A."/>
            <person name="Abera B."/>
            <person name="Abreu J."/>
            <person name="Acer S.C."/>
            <person name="Aftuck L."/>
            <person name="Alexander A."/>
            <person name="An P."/>
            <person name="Anderson E."/>
            <person name="Anderson S."/>
            <person name="Arachi H."/>
            <person name="Azer M."/>
            <person name="Bachantsang P."/>
            <person name="Barry A."/>
            <person name="Bayul T."/>
            <person name="Berlin A."/>
            <person name="Bessette D."/>
            <person name="Bloom T."/>
            <person name="Blye J."/>
            <person name="Boguslavskiy L."/>
            <person name="Bonnet C."/>
            <person name="Boukhgalter B."/>
            <person name="Bourzgui I."/>
            <person name="Brown A."/>
            <person name="Cahill P."/>
            <person name="Channer S."/>
            <person name="Cheshatsang Y."/>
            <person name="Chuda L."/>
            <person name="Citroen M."/>
            <person name="Collymore A."/>
            <person name="Cooke P."/>
            <person name="Costello M."/>
            <person name="D'Aco K."/>
            <person name="Daza R."/>
            <person name="De Haan G."/>
            <person name="DeGray S."/>
            <person name="DeMaso C."/>
            <person name="Dhargay N."/>
            <person name="Dooley K."/>
            <person name="Dooley E."/>
            <person name="Doricent M."/>
            <person name="Dorje P."/>
            <person name="Dorjee K."/>
            <person name="Dupes A."/>
            <person name="Elong R."/>
            <person name="Falk J."/>
            <person name="Farina A."/>
            <person name="Faro S."/>
            <person name="Ferguson D."/>
            <person name="Fisher S."/>
            <person name="Foley C.D."/>
            <person name="Franke A."/>
            <person name="Friedrich D."/>
            <person name="Gadbois L."/>
            <person name="Gearin G."/>
            <person name="Gearin C.R."/>
            <person name="Giannoukos G."/>
            <person name="Goode T."/>
            <person name="Graham J."/>
            <person name="Grandbois E."/>
            <person name="Grewal S."/>
            <person name="Gyaltsen K."/>
            <person name="Hafez N."/>
            <person name="Hagos B."/>
            <person name="Hall J."/>
            <person name="Henson C."/>
            <person name="Hollinger A."/>
            <person name="Honan T."/>
            <person name="Huard M.D."/>
            <person name="Hughes L."/>
            <person name="Hurhula B."/>
            <person name="Husby M.E."/>
            <person name="Kamat A."/>
            <person name="Kanga B."/>
            <person name="Kashin S."/>
            <person name="Khazanovich D."/>
            <person name="Kisner P."/>
            <person name="Lance K."/>
            <person name="Lara M."/>
            <person name="Lee W."/>
            <person name="Lennon N."/>
            <person name="Letendre F."/>
            <person name="LeVine R."/>
            <person name="Lipovsky A."/>
            <person name="Liu X."/>
            <person name="Liu J."/>
            <person name="Liu S."/>
            <person name="Lokyitsang T."/>
            <person name="Lokyitsang Y."/>
            <person name="Lubonja R."/>
            <person name="Lui A."/>
            <person name="MacDonald P."/>
            <person name="Magnisalis V."/>
            <person name="Maru K."/>
            <person name="Matthews C."/>
            <person name="McCusker W."/>
            <person name="McDonough S."/>
            <person name="Mehta T."/>
            <person name="Meldrim J."/>
            <person name="Meneus L."/>
            <person name="Mihai O."/>
            <person name="Mihalev A."/>
            <person name="Mihova T."/>
            <person name="Mittelman R."/>
            <person name="Mlenga V."/>
            <person name="Montmayeur A."/>
            <person name="Mulrain L."/>
            <person name="Navidi A."/>
            <person name="Naylor J."/>
            <person name="Negash T."/>
            <person name="Nguyen T."/>
            <person name="Nguyen N."/>
            <person name="Nicol R."/>
            <person name="Norbu C."/>
            <person name="Norbu N."/>
            <person name="Novod N."/>
            <person name="O'Neill B."/>
            <person name="Osman S."/>
            <person name="Markiewicz E."/>
            <person name="Oyono O.L."/>
            <person name="Patti C."/>
            <person name="Phunkhang P."/>
            <person name="Pierre F."/>
            <person name="Priest M."/>
            <person name="Raghuraman S."/>
            <person name="Rege F."/>
            <person name="Reyes R."/>
            <person name="Rise C."/>
            <person name="Rogov P."/>
            <person name="Ross K."/>
            <person name="Ryan E."/>
            <person name="Settipalli S."/>
            <person name="Shea T."/>
            <person name="Sherpa N."/>
            <person name="Shi L."/>
            <person name="Shih D."/>
            <person name="Sparrow T."/>
            <person name="Spaulding J."/>
            <person name="Stalker J."/>
            <person name="Stange-Thomann N."/>
            <person name="Stavropoulos S."/>
            <person name="Stone C."/>
            <person name="Strader C."/>
            <person name="Tesfaye S."/>
            <person name="Thomson T."/>
            <person name="Thoulutsang Y."/>
            <person name="Thoulutsang D."/>
            <person name="Topham K."/>
            <person name="Topping I."/>
            <person name="Tsamla T."/>
            <person name="Vassiliev H."/>
            <person name="Vo A."/>
            <person name="Wangchuk T."/>
            <person name="Wangdi T."/>
            <person name="Weiand M."/>
            <person name="Wilkinson J."/>
            <person name="Wilson A."/>
            <person name="Yadav S."/>
            <person name="Young G."/>
            <person name="Yu Q."/>
            <person name="Zembek L."/>
            <person name="Zhong D."/>
            <person name="Zimmer A."/>
            <person name="Zwirko Z."/>
            <person name="Jaffe D.B."/>
            <person name="Alvarez P."/>
            <person name="Brockman W."/>
            <person name="Butler J."/>
            <person name="Chin C."/>
            <person name="Gnerre S."/>
            <person name="Grabherr M."/>
            <person name="Kleber M."/>
            <person name="Mauceli E."/>
            <person name="MacCallum I."/>
        </authorList>
    </citation>
    <scope>NUCLEOTIDE SEQUENCE [LARGE SCALE GENOMIC DNA]</scope>
    <source>
        <strain evidence="6">Tai18E2 / Tucson 14021-0261.01</strain>
    </source>
</reference>
<dbReference type="GO" id="GO:0003824">
    <property type="term" value="F:catalytic activity"/>
    <property type="evidence" value="ECO:0007669"/>
    <property type="project" value="InterPro"/>
</dbReference>
<feature type="region of interest" description="Disordered" evidence="2">
    <location>
        <begin position="1"/>
        <end position="27"/>
    </location>
</feature>
<gene>
    <name evidence="5" type="primary">Dyak\GE12996</name>
    <name evidence="5" type="synonym">dyak_GLEANR_13247</name>
    <name evidence="5" type="synonym">GE12996</name>
    <name evidence="5" type="ORF">Dyak_GE12996</name>
</gene>
<dbReference type="InterPro" id="IPR050874">
    <property type="entry name" value="Diverse_PLD-related"/>
</dbReference>
<evidence type="ECO:0000313" key="6">
    <source>
        <dbReference type="Proteomes" id="UP000002282"/>
    </source>
</evidence>
<dbReference type="AlphaFoldDB" id="B4P6Y6"/>
<dbReference type="SMART" id="SM00155">
    <property type="entry name" value="PLDc"/>
    <property type="match status" value="2"/>
</dbReference>
<protein>
    <recommendedName>
        <fullName evidence="4">PLD phosphodiesterase domain-containing protein</fullName>
    </recommendedName>
</protein>
<dbReference type="Gene3D" id="3.30.870.10">
    <property type="entry name" value="Endonuclease Chain A"/>
    <property type="match status" value="2"/>
</dbReference>
<dbReference type="Pfam" id="PF13918">
    <property type="entry name" value="PLDc_3"/>
    <property type="match status" value="1"/>
</dbReference>
<evidence type="ECO:0000259" key="4">
    <source>
        <dbReference type="PROSITE" id="PS50035"/>
    </source>
</evidence>
<dbReference type="OrthoDB" id="1923775at2759"/>
<dbReference type="CDD" id="cd09106">
    <property type="entry name" value="PLDc_vPLD3_4_5_like_1"/>
    <property type="match status" value="1"/>
</dbReference>
<dbReference type="OMA" id="GYIIPVF"/>
<feature type="domain" description="PLD phosphodiesterase" evidence="4">
    <location>
        <begin position="206"/>
        <end position="233"/>
    </location>
</feature>
<dbReference type="HOGENOM" id="CLU_027021_3_1_1"/>
<dbReference type="PANTHER" id="PTHR10185">
    <property type="entry name" value="PHOSPHOLIPASE D - RELATED"/>
    <property type="match status" value="1"/>
</dbReference>
<evidence type="ECO:0000313" key="5">
    <source>
        <dbReference type="EMBL" id="EDW89955.1"/>
    </source>
</evidence>
<dbReference type="PhylomeDB" id="B4P6Y6"/>
<dbReference type="Proteomes" id="UP000002282">
    <property type="component" value="Chromosome 2R"/>
</dbReference>
<dbReference type="SUPFAM" id="SSF56024">
    <property type="entry name" value="Phospholipase D/nuclease"/>
    <property type="match status" value="2"/>
</dbReference>
<evidence type="ECO:0000256" key="3">
    <source>
        <dbReference type="SAM" id="Phobius"/>
    </source>
</evidence>
<dbReference type="PANTHER" id="PTHR10185:SF17">
    <property type="entry name" value="GM01519P-RELATED"/>
    <property type="match status" value="1"/>
</dbReference>
<name>B4P6Y6_DROYA</name>
<feature type="transmembrane region" description="Helical" evidence="3">
    <location>
        <begin position="54"/>
        <end position="73"/>
    </location>
</feature>
<keyword evidence="6" id="KW-1185">Reference proteome</keyword>
<dbReference type="PROSITE" id="PS50035">
    <property type="entry name" value="PLD"/>
    <property type="match status" value="1"/>
</dbReference>
<dbReference type="EMBL" id="CM000158">
    <property type="protein sequence ID" value="EDW89955.1"/>
    <property type="molecule type" value="Genomic_DNA"/>
</dbReference>
<dbReference type="SMR" id="B4P6Y6"/>
<keyword evidence="3" id="KW-0472">Membrane</keyword>
<proteinExistence type="inferred from homology"/>
<organism evidence="5 6">
    <name type="scientific">Drosophila yakuba</name>
    <name type="common">Fruit fly</name>
    <dbReference type="NCBI Taxonomy" id="7245"/>
    <lineage>
        <taxon>Eukaryota</taxon>
        <taxon>Metazoa</taxon>
        <taxon>Ecdysozoa</taxon>
        <taxon>Arthropoda</taxon>
        <taxon>Hexapoda</taxon>
        <taxon>Insecta</taxon>
        <taxon>Pterygota</taxon>
        <taxon>Neoptera</taxon>
        <taxon>Endopterygota</taxon>
        <taxon>Diptera</taxon>
        <taxon>Brachycera</taxon>
        <taxon>Muscomorpha</taxon>
        <taxon>Ephydroidea</taxon>
        <taxon>Drosophilidae</taxon>
        <taxon>Drosophila</taxon>
        <taxon>Sophophora</taxon>
    </lineage>
</organism>
<dbReference type="InterPro" id="IPR032803">
    <property type="entry name" value="PLDc_3"/>
</dbReference>